<dbReference type="AlphaFoldDB" id="A0AAV4VUS3"/>
<proteinExistence type="predicted"/>
<feature type="compositionally biased region" description="Basic residues" evidence="1">
    <location>
        <begin position="9"/>
        <end position="29"/>
    </location>
</feature>
<protein>
    <submittedName>
        <fullName evidence="2">Uncharacterized protein</fullName>
    </submittedName>
</protein>
<feature type="region of interest" description="Disordered" evidence="1">
    <location>
        <begin position="54"/>
        <end position="79"/>
    </location>
</feature>
<comment type="caution">
    <text evidence="2">The sequence shown here is derived from an EMBL/GenBank/DDBJ whole genome shotgun (WGS) entry which is preliminary data.</text>
</comment>
<sequence>MVSSDEKRNPKRYLIKKKTHGRKRKRRIRSRILQHEGVSQPYLLRTLSIIPRVRPLSRGRAKRRTGPNRINQEERSRRL</sequence>
<feature type="region of interest" description="Disordered" evidence="1">
    <location>
        <begin position="1"/>
        <end position="29"/>
    </location>
</feature>
<evidence type="ECO:0000313" key="3">
    <source>
        <dbReference type="Proteomes" id="UP001054945"/>
    </source>
</evidence>
<accession>A0AAV4VUS3</accession>
<reference evidence="2 3" key="1">
    <citation type="submission" date="2021-06" db="EMBL/GenBank/DDBJ databases">
        <title>Caerostris extrusa draft genome.</title>
        <authorList>
            <person name="Kono N."/>
            <person name="Arakawa K."/>
        </authorList>
    </citation>
    <scope>NUCLEOTIDE SEQUENCE [LARGE SCALE GENOMIC DNA]</scope>
</reference>
<evidence type="ECO:0000256" key="1">
    <source>
        <dbReference type="SAM" id="MobiDB-lite"/>
    </source>
</evidence>
<evidence type="ECO:0000313" key="2">
    <source>
        <dbReference type="EMBL" id="GIY74185.1"/>
    </source>
</evidence>
<dbReference type="Proteomes" id="UP001054945">
    <property type="component" value="Unassembled WGS sequence"/>
</dbReference>
<dbReference type="EMBL" id="BPLR01015179">
    <property type="protein sequence ID" value="GIY74185.1"/>
    <property type="molecule type" value="Genomic_DNA"/>
</dbReference>
<keyword evidence="3" id="KW-1185">Reference proteome</keyword>
<name>A0AAV4VUS3_CAEEX</name>
<organism evidence="2 3">
    <name type="scientific">Caerostris extrusa</name>
    <name type="common">Bark spider</name>
    <name type="synonym">Caerostris bankana</name>
    <dbReference type="NCBI Taxonomy" id="172846"/>
    <lineage>
        <taxon>Eukaryota</taxon>
        <taxon>Metazoa</taxon>
        <taxon>Ecdysozoa</taxon>
        <taxon>Arthropoda</taxon>
        <taxon>Chelicerata</taxon>
        <taxon>Arachnida</taxon>
        <taxon>Araneae</taxon>
        <taxon>Araneomorphae</taxon>
        <taxon>Entelegynae</taxon>
        <taxon>Araneoidea</taxon>
        <taxon>Araneidae</taxon>
        <taxon>Caerostris</taxon>
    </lineage>
</organism>
<gene>
    <name evidence="2" type="ORF">CEXT_699021</name>
</gene>
<feature type="compositionally biased region" description="Basic residues" evidence="1">
    <location>
        <begin position="55"/>
        <end position="66"/>
    </location>
</feature>